<evidence type="ECO:0000259" key="6">
    <source>
        <dbReference type="PROSITE" id="PS50832"/>
    </source>
</evidence>
<dbReference type="AlphaFoldDB" id="A0A068DSK8"/>
<evidence type="ECO:0000256" key="3">
    <source>
        <dbReference type="ARBA" id="ARBA00022917"/>
    </source>
</evidence>
<feature type="domain" description="S1-like" evidence="6">
    <location>
        <begin position="1"/>
        <end position="73"/>
    </location>
</feature>
<evidence type="ECO:0000256" key="4">
    <source>
        <dbReference type="HAMAP-Rule" id="MF_00075"/>
    </source>
</evidence>
<dbReference type="EMBL" id="CP006873">
    <property type="protein sequence ID" value="AID37364.1"/>
    <property type="molecule type" value="Genomic_DNA"/>
</dbReference>
<dbReference type="HOGENOM" id="CLU_151267_1_0_10"/>
<keyword evidence="8" id="KW-1185">Reference proteome</keyword>
<comment type="subunit">
    <text evidence="4">Component of the 30S ribosomal translation pre-initiation complex which assembles on the 30S ribosome in the order IF-2 and IF-3, IF-1 and N-formylmethionyl-tRNA(fMet); mRNA recruitment can occur at any time during PIC assembly.</text>
</comment>
<evidence type="ECO:0000313" key="7">
    <source>
        <dbReference type="EMBL" id="AID37364.1"/>
    </source>
</evidence>
<evidence type="ECO:0000256" key="5">
    <source>
        <dbReference type="NCBIfam" id="TIGR00008"/>
    </source>
</evidence>
<dbReference type="HAMAP" id="MF_00075">
    <property type="entry name" value="IF_1"/>
    <property type="match status" value="1"/>
</dbReference>
<reference evidence="7 8" key="1">
    <citation type="journal article" date="2014" name="Genome Biol. Evol.">
        <title>Genome sequence of "Candidatus Walczuchella monophlebidarum" the flavobacterial endosymbiont of Llaveia axin axin (Hemiptera: Coccoidea: Monophlebidae).</title>
        <authorList>
            <person name="Rosas-Perez T."/>
            <person name="Rosenblueth M."/>
            <person name="Rincon-Rosales R."/>
            <person name="Mora J."/>
            <person name="Martinez-Romero E."/>
        </authorList>
    </citation>
    <scope>NUCLEOTIDE SEQUENCE [LARGE SCALE GENOMIC DNA]</scope>
    <source>
        <strain evidence="7">FNIIJ</strain>
    </source>
</reference>
<sequence>MSNKKESFIEQDAEIIEALPNAMFRARLENGHILKVYISGKIRKNYIKILPGDKVRMEISPYDLTKGRVIYRY</sequence>
<name>A0A068DSK8_9FLAO</name>
<dbReference type="NCBIfam" id="TIGR00008">
    <property type="entry name" value="infA"/>
    <property type="match status" value="1"/>
</dbReference>
<evidence type="ECO:0000256" key="1">
    <source>
        <dbReference type="ARBA" id="ARBA00010939"/>
    </source>
</evidence>
<dbReference type="InterPro" id="IPR012340">
    <property type="entry name" value="NA-bd_OB-fold"/>
</dbReference>
<keyword evidence="4" id="KW-0963">Cytoplasm</keyword>
<dbReference type="KEGG" id="elv:FNIIJ_060"/>
<dbReference type="InterPro" id="IPR004368">
    <property type="entry name" value="TIF_IF1"/>
</dbReference>
<comment type="function">
    <text evidence="4">One of the essential components for the initiation of protein synthesis. Stabilizes the binding of IF-2 and IF-3 on the 30S subunit to which N-formylmethionyl-tRNA(fMet) subsequently binds. Helps modulate mRNA selection, yielding the 30S pre-initiation complex (PIC). Upon addition of the 50S ribosomal subunit IF-1, IF-2 and IF-3 are released leaving the mature 70S translation initiation complex.</text>
</comment>
<dbReference type="GO" id="GO:0005829">
    <property type="term" value="C:cytosol"/>
    <property type="evidence" value="ECO:0007669"/>
    <property type="project" value="TreeGrafter"/>
</dbReference>
<organism evidence="7 8">
    <name type="scientific">Candidatus Walczuchella monophlebidarum</name>
    <dbReference type="NCBI Taxonomy" id="1415657"/>
    <lineage>
        <taxon>Bacteria</taxon>
        <taxon>Pseudomonadati</taxon>
        <taxon>Bacteroidota</taxon>
        <taxon>Flavobacteriia</taxon>
        <taxon>Flavobacteriales</taxon>
        <taxon>Candidatus Walczuchella</taxon>
    </lineage>
</organism>
<dbReference type="GO" id="GO:0019843">
    <property type="term" value="F:rRNA binding"/>
    <property type="evidence" value="ECO:0007669"/>
    <property type="project" value="UniProtKB-UniRule"/>
</dbReference>
<dbReference type="InterPro" id="IPR006196">
    <property type="entry name" value="RNA-binding_domain_S1_IF1"/>
</dbReference>
<accession>A0A068DSK8</accession>
<dbReference type="PANTHER" id="PTHR33370:SF1">
    <property type="entry name" value="TRANSLATION INITIATION FACTOR IF-1, CHLOROPLASTIC"/>
    <property type="match status" value="1"/>
</dbReference>
<dbReference type="GO" id="GO:0043022">
    <property type="term" value="F:ribosome binding"/>
    <property type="evidence" value="ECO:0007669"/>
    <property type="project" value="UniProtKB-UniRule"/>
</dbReference>
<keyword evidence="3 4" id="KW-0648">Protein biosynthesis</keyword>
<comment type="subcellular location">
    <subcellularLocation>
        <location evidence="4">Cytoplasm</location>
    </subcellularLocation>
</comment>
<dbReference type="Gene3D" id="2.40.50.140">
    <property type="entry name" value="Nucleic acid-binding proteins"/>
    <property type="match status" value="1"/>
</dbReference>
<keyword evidence="4" id="KW-0699">rRNA-binding</keyword>
<keyword evidence="4" id="KW-0694">RNA-binding</keyword>
<dbReference type="CDD" id="cd04451">
    <property type="entry name" value="S1_IF1"/>
    <property type="match status" value="1"/>
</dbReference>
<evidence type="ECO:0000256" key="2">
    <source>
        <dbReference type="ARBA" id="ARBA00022540"/>
    </source>
</evidence>
<evidence type="ECO:0000313" key="8">
    <source>
        <dbReference type="Proteomes" id="UP000027148"/>
    </source>
</evidence>
<dbReference type="OrthoDB" id="9803250at2"/>
<dbReference type="PANTHER" id="PTHR33370">
    <property type="entry name" value="TRANSLATION INITIATION FACTOR IF-1, CHLOROPLASTIC"/>
    <property type="match status" value="1"/>
</dbReference>
<dbReference type="FunFam" id="2.40.50.140:FF:000002">
    <property type="entry name" value="Translation initiation factor IF-1"/>
    <property type="match status" value="1"/>
</dbReference>
<dbReference type="Proteomes" id="UP000027148">
    <property type="component" value="Chromosome"/>
</dbReference>
<dbReference type="Pfam" id="PF01176">
    <property type="entry name" value="eIF-1a"/>
    <property type="match status" value="1"/>
</dbReference>
<dbReference type="STRING" id="1415657.FNIIJ_060"/>
<dbReference type="SUPFAM" id="SSF50249">
    <property type="entry name" value="Nucleic acid-binding proteins"/>
    <property type="match status" value="1"/>
</dbReference>
<comment type="similarity">
    <text evidence="1 4">Belongs to the IF-1 family.</text>
</comment>
<dbReference type="PROSITE" id="PS50832">
    <property type="entry name" value="S1_IF1_TYPE"/>
    <property type="match status" value="1"/>
</dbReference>
<dbReference type="GO" id="GO:0003743">
    <property type="term" value="F:translation initiation factor activity"/>
    <property type="evidence" value="ECO:0007669"/>
    <property type="project" value="UniProtKB-UniRule"/>
</dbReference>
<protein>
    <recommendedName>
        <fullName evidence="4 5">Translation initiation factor IF-1</fullName>
    </recommendedName>
</protein>
<gene>
    <name evidence="4 7" type="primary">infA</name>
    <name evidence="7" type="ORF">FNIIJ_060</name>
</gene>
<keyword evidence="2 4" id="KW-0396">Initiation factor</keyword>
<proteinExistence type="inferred from homology"/>
<dbReference type="RefSeq" id="WP_038436077.1">
    <property type="nucleotide sequence ID" value="NZ_CP006873.1"/>
</dbReference>